<protein>
    <submittedName>
        <fullName evidence="1">Uncharacterized protein</fullName>
    </submittedName>
</protein>
<keyword evidence="2" id="KW-1185">Reference proteome</keyword>
<dbReference type="EMBL" id="KX925554">
    <property type="protein sequence ID" value="APC46380.1"/>
    <property type="molecule type" value="Genomic_DNA"/>
</dbReference>
<proteinExistence type="predicted"/>
<dbReference type="RefSeq" id="YP_009831843.1">
    <property type="nucleotide sequence ID" value="NC_048650.1"/>
</dbReference>
<sequence>MNTGHHTVPNPWGVIDITTTRDLTNLMDTFGQTLTRM</sequence>
<accession>A0A1J0GW29</accession>
<evidence type="ECO:0000313" key="1">
    <source>
        <dbReference type="EMBL" id="APC46380.1"/>
    </source>
</evidence>
<evidence type="ECO:0000313" key="2">
    <source>
        <dbReference type="Proteomes" id="UP000224898"/>
    </source>
</evidence>
<organism evidence="1 2">
    <name type="scientific">Streptomyces phage BRock</name>
    <dbReference type="NCBI Taxonomy" id="1913591"/>
    <lineage>
        <taxon>Viruses</taxon>
        <taxon>Duplodnaviria</taxon>
        <taxon>Heunggongvirae</taxon>
        <taxon>Uroviricota</taxon>
        <taxon>Caudoviricetes</taxon>
        <taxon>Borockvirus</taxon>
        <taxon>Borockvirus brock</taxon>
    </lineage>
</organism>
<dbReference type="Proteomes" id="UP000224898">
    <property type="component" value="Segment"/>
</dbReference>
<reference evidence="1 2" key="1">
    <citation type="submission" date="2016-09" db="EMBL/GenBank/DDBJ databases">
        <title>Complete Genome Sequence of Streptomyces 5a phage BRock.</title>
        <authorList>
            <person name="Crossman A."/>
            <person name="Baron S."/>
            <person name="Jamdagni P."/>
            <person name="Khatri P."/>
            <person name="Sharma D."/>
            <person name="Pandey M."/>
            <person name="Goyal S."/>
            <person name="Kumar S."/>
            <person name="Phogat A."/>
            <person name="Chawla G."/>
            <person name="Pasricha M."/>
            <person name="Gupta K."/>
            <person name="Bazzad D."/>
            <person name="Aggarwal V."/>
            <person name="Poughat A."/>
            <person name="Singh K."/>
            <person name="Rana P."/>
            <person name="Gautam R."/>
            <person name="Sharma V."/>
            <person name="Tyagi D."/>
            <person name="Shahi A."/>
            <person name="Jangra N."/>
            <person name="Malik M."/>
            <person name="Sidhu P.K."/>
            <person name="Malik S."/>
            <person name="Ghalyan Y."/>
            <person name="Sharma S.S."/>
            <person name="Malik A."/>
            <person name="Chuttani R."/>
            <person name="Bamal N."/>
            <person name="Bhadula D."/>
            <person name="Batra A."/>
            <person name="Temple L."/>
            <person name="Nehra K."/>
        </authorList>
    </citation>
    <scope>NUCLEOTIDE SEQUENCE [LARGE SCALE GENOMIC DNA]</scope>
</reference>
<dbReference type="KEGG" id="vg:55601532"/>
<dbReference type="GeneID" id="55601532"/>
<name>A0A1J0GW29_9CAUD</name>